<reference evidence="2" key="2">
    <citation type="submission" date="2021-08" db="EMBL/GenBank/DDBJ databases">
        <authorList>
            <person name="Dalcin Martins P."/>
        </authorList>
    </citation>
    <scope>NUCLEOTIDE SEQUENCE</scope>
    <source>
        <strain evidence="2">MAG_39</strain>
    </source>
</reference>
<accession>A0A953J9E5</accession>
<name>A0A953J9E5_9BACT</name>
<dbReference type="PANTHER" id="PTHR35983">
    <property type="entry name" value="UPF0166 PROTEIN TM_0021"/>
    <property type="match status" value="1"/>
</dbReference>
<dbReference type="InterPro" id="IPR011322">
    <property type="entry name" value="N-reg_PII-like_a/b"/>
</dbReference>
<evidence type="ECO:0000313" key="3">
    <source>
        <dbReference type="Proteomes" id="UP000705867"/>
    </source>
</evidence>
<dbReference type="AlphaFoldDB" id="A0A953J9E5"/>
<dbReference type="Proteomes" id="UP000705867">
    <property type="component" value="Unassembled WGS sequence"/>
</dbReference>
<dbReference type="Pfam" id="PF02641">
    <property type="entry name" value="DUF190"/>
    <property type="match status" value="1"/>
</dbReference>
<dbReference type="InterPro" id="IPR015867">
    <property type="entry name" value="N-reg_PII/ATP_PRibTrfase_C"/>
</dbReference>
<protein>
    <submittedName>
        <fullName evidence="2">DUF190 domain-containing protein</fullName>
    </submittedName>
</protein>
<comment type="caution">
    <text evidence="2">The sequence shown here is derived from an EMBL/GenBank/DDBJ whole genome shotgun (WGS) entry which is preliminary data.</text>
</comment>
<dbReference type="SUPFAM" id="SSF54913">
    <property type="entry name" value="GlnB-like"/>
    <property type="match status" value="1"/>
</dbReference>
<dbReference type="PANTHER" id="PTHR35983:SF1">
    <property type="entry name" value="UPF0166 PROTEIN TM_0021"/>
    <property type="match status" value="1"/>
</dbReference>
<gene>
    <name evidence="2" type="ORF">K8I29_00105</name>
</gene>
<dbReference type="InterPro" id="IPR003793">
    <property type="entry name" value="UPF0166"/>
</dbReference>
<comment type="similarity">
    <text evidence="1">Belongs to the UPF0166 family.</text>
</comment>
<dbReference type="EMBL" id="JAIOIV010000003">
    <property type="protein sequence ID" value="MBZ0154600.1"/>
    <property type="molecule type" value="Genomic_DNA"/>
</dbReference>
<proteinExistence type="inferred from homology"/>
<organism evidence="2 3">
    <name type="scientific">Candidatus Nitrobium versatile</name>
    <dbReference type="NCBI Taxonomy" id="2884831"/>
    <lineage>
        <taxon>Bacteria</taxon>
        <taxon>Pseudomonadati</taxon>
        <taxon>Nitrospirota</taxon>
        <taxon>Nitrospiria</taxon>
        <taxon>Nitrospirales</taxon>
        <taxon>Nitrospiraceae</taxon>
        <taxon>Candidatus Nitrobium</taxon>
    </lineage>
</organism>
<sequence length="106" mass="12063">MERERAAKKLTVYVDETDKYEGKPVYEVLMDLFYRKGLSGVSAFRGVAGYGRDRVFHTAKILDLSTTLPIKIEVVDSEEKIRAVLPDIDRIVRKGLVEMSDTIVLQ</sequence>
<evidence type="ECO:0000256" key="1">
    <source>
        <dbReference type="ARBA" id="ARBA00010554"/>
    </source>
</evidence>
<evidence type="ECO:0000313" key="2">
    <source>
        <dbReference type="EMBL" id="MBZ0154600.1"/>
    </source>
</evidence>
<dbReference type="Gene3D" id="3.30.70.120">
    <property type="match status" value="1"/>
</dbReference>
<reference evidence="2" key="1">
    <citation type="journal article" date="2021" name="bioRxiv">
        <title>Unraveling nitrogen, sulfur and carbon metabolic pathways and microbial community transcriptional responses to substrate deprivation and toxicity stresses in a bioreactor mimicking anoxic brackish coastal sediment conditions.</title>
        <authorList>
            <person name="Martins P.D."/>
            <person name="Echeveste M.J."/>
            <person name="Arshad A."/>
            <person name="Kurth J."/>
            <person name="Ouboter H."/>
            <person name="Jetten M.S.M."/>
            <person name="Welte C.U."/>
        </authorList>
    </citation>
    <scope>NUCLEOTIDE SEQUENCE</scope>
    <source>
        <strain evidence="2">MAG_39</strain>
    </source>
</reference>